<keyword evidence="2 10" id="KW-0444">Lipid biosynthesis</keyword>
<comment type="catalytic activity">
    <reaction evidence="10">
        <text>an acyl phosphate + sn-glycerol 3-phosphate = a 1-acyl-sn-glycero-3-phosphate + phosphate</text>
        <dbReference type="Rhea" id="RHEA:34075"/>
        <dbReference type="ChEBI" id="CHEBI:43474"/>
        <dbReference type="ChEBI" id="CHEBI:57597"/>
        <dbReference type="ChEBI" id="CHEBI:57970"/>
        <dbReference type="ChEBI" id="CHEBI:59918"/>
        <dbReference type="EC" id="2.3.1.275"/>
    </reaction>
</comment>
<evidence type="ECO:0000256" key="6">
    <source>
        <dbReference type="ARBA" id="ARBA00023098"/>
    </source>
</evidence>
<feature type="transmembrane region" description="Helical" evidence="10">
    <location>
        <begin position="110"/>
        <end position="135"/>
    </location>
</feature>
<dbReference type="GO" id="GO:0043772">
    <property type="term" value="F:acyl-phosphate glycerol-3-phosphate acyltransferase activity"/>
    <property type="evidence" value="ECO:0007669"/>
    <property type="project" value="UniProtKB-UniRule"/>
</dbReference>
<keyword evidence="1 10" id="KW-1003">Cell membrane</keyword>
<dbReference type="Pfam" id="PF02660">
    <property type="entry name" value="G3P_acyltransf"/>
    <property type="match status" value="1"/>
</dbReference>
<keyword evidence="4 10" id="KW-0812">Transmembrane</keyword>
<sequence>MVEIMGIIGLSFFAYLLGSIPFGYYIALAKGVEDIRKIGSGSTGGTNVGRTLGKGYGLLVAFLDGLKCLFPTFLALKVFGIDWIISLVILLVVLGHIFSIWLKFRGGKGVASAIGGLILIVPPLFLLVEAIVWLACFLIKRYVSLANLVMLFFIPLILWLTYHSWIYLLFGVVLFAIIAWAHRDNIVRIIQGTERRIRFPDFLDFSY</sequence>
<dbReference type="EMBL" id="PCRS01000011">
    <property type="protein sequence ID" value="PIP25055.1"/>
    <property type="molecule type" value="Genomic_DNA"/>
</dbReference>
<evidence type="ECO:0000256" key="2">
    <source>
        <dbReference type="ARBA" id="ARBA00022516"/>
    </source>
</evidence>
<keyword evidence="5 10" id="KW-1133">Transmembrane helix</keyword>
<dbReference type="AlphaFoldDB" id="A0A2G9Z0M5"/>
<comment type="similarity">
    <text evidence="10">Belongs to the PlsY family.</text>
</comment>
<accession>A0A2G9Z0M5</accession>
<feature type="transmembrane region" description="Helical" evidence="10">
    <location>
        <begin position="7"/>
        <end position="27"/>
    </location>
</feature>
<comment type="subunit">
    <text evidence="10">Probably interacts with PlsX.</text>
</comment>
<dbReference type="SMART" id="SM01207">
    <property type="entry name" value="G3P_acyltransf"/>
    <property type="match status" value="1"/>
</dbReference>
<dbReference type="PANTHER" id="PTHR30309">
    <property type="entry name" value="INNER MEMBRANE PROTEIN YGIH"/>
    <property type="match status" value="1"/>
</dbReference>
<dbReference type="InterPro" id="IPR003811">
    <property type="entry name" value="G3P_acylTferase_PlsY"/>
</dbReference>
<comment type="pathway">
    <text evidence="10">Lipid metabolism; phospholipid metabolism.</text>
</comment>
<dbReference type="HAMAP" id="MF_01043">
    <property type="entry name" value="PlsY"/>
    <property type="match status" value="1"/>
</dbReference>
<evidence type="ECO:0000313" key="11">
    <source>
        <dbReference type="EMBL" id="PIP25055.1"/>
    </source>
</evidence>
<keyword evidence="6 10" id="KW-0443">Lipid metabolism</keyword>
<feature type="transmembrane region" description="Helical" evidence="10">
    <location>
        <begin position="83"/>
        <end position="104"/>
    </location>
</feature>
<organism evidence="11 12">
    <name type="scientific">Candidatus Nealsonbacteria bacterium CG23_combo_of_CG06-09_8_20_14_all_36_12</name>
    <dbReference type="NCBI Taxonomy" id="1974718"/>
    <lineage>
        <taxon>Bacteria</taxon>
        <taxon>Candidatus Nealsoniibacteriota</taxon>
    </lineage>
</organism>
<evidence type="ECO:0000256" key="3">
    <source>
        <dbReference type="ARBA" id="ARBA00022679"/>
    </source>
</evidence>
<evidence type="ECO:0000313" key="12">
    <source>
        <dbReference type="Proteomes" id="UP000228681"/>
    </source>
</evidence>
<dbReference type="PANTHER" id="PTHR30309:SF0">
    <property type="entry name" value="GLYCEROL-3-PHOSPHATE ACYLTRANSFERASE-RELATED"/>
    <property type="match status" value="1"/>
</dbReference>
<protein>
    <recommendedName>
        <fullName evidence="10">Glycerol-3-phosphate acyltransferase</fullName>
    </recommendedName>
    <alternativeName>
        <fullName evidence="10">Acyl-PO4 G3P acyltransferase</fullName>
    </alternativeName>
    <alternativeName>
        <fullName evidence="10">Acyl-phosphate--glycerol-3-phosphate acyltransferase</fullName>
    </alternativeName>
    <alternativeName>
        <fullName evidence="10">G3P acyltransferase</fullName>
        <shortName evidence="10">GPAT</shortName>
        <ecNumber evidence="10">2.3.1.275</ecNumber>
    </alternativeName>
    <alternativeName>
        <fullName evidence="10">Lysophosphatidic acid synthase</fullName>
        <shortName evidence="10">LPA synthase</shortName>
    </alternativeName>
</protein>
<gene>
    <name evidence="10 11" type="primary">plsY</name>
    <name evidence="11" type="ORF">COX34_00735</name>
</gene>
<evidence type="ECO:0000256" key="4">
    <source>
        <dbReference type="ARBA" id="ARBA00022692"/>
    </source>
</evidence>
<dbReference type="NCBIfam" id="TIGR00023">
    <property type="entry name" value="glycerol-3-phosphate 1-O-acyltransferase PlsY"/>
    <property type="match status" value="1"/>
</dbReference>
<proteinExistence type="inferred from homology"/>
<dbReference type="UniPathway" id="UPA00085"/>
<feature type="transmembrane region" description="Helical" evidence="10">
    <location>
        <begin position="142"/>
        <end position="159"/>
    </location>
</feature>
<evidence type="ECO:0000256" key="10">
    <source>
        <dbReference type="HAMAP-Rule" id="MF_01043"/>
    </source>
</evidence>
<evidence type="ECO:0000256" key="9">
    <source>
        <dbReference type="ARBA" id="ARBA00023264"/>
    </source>
</evidence>
<keyword evidence="3 10" id="KW-0808">Transferase</keyword>
<dbReference type="GO" id="GO:0005886">
    <property type="term" value="C:plasma membrane"/>
    <property type="evidence" value="ECO:0007669"/>
    <property type="project" value="UniProtKB-SubCell"/>
</dbReference>
<dbReference type="Proteomes" id="UP000228681">
    <property type="component" value="Unassembled WGS sequence"/>
</dbReference>
<feature type="transmembrane region" description="Helical" evidence="10">
    <location>
        <begin position="165"/>
        <end position="181"/>
    </location>
</feature>
<evidence type="ECO:0000256" key="5">
    <source>
        <dbReference type="ARBA" id="ARBA00022989"/>
    </source>
</evidence>
<comment type="subcellular location">
    <subcellularLocation>
        <location evidence="10">Cell membrane</location>
        <topology evidence="10">Multi-pass membrane protein</topology>
    </subcellularLocation>
</comment>
<evidence type="ECO:0000256" key="1">
    <source>
        <dbReference type="ARBA" id="ARBA00022475"/>
    </source>
</evidence>
<dbReference type="GO" id="GO:0008654">
    <property type="term" value="P:phospholipid biosynthetic process"/>
    <property type="evidence" value="ECO:0007669"/>
    <property type="project" value="UniProtKB-UniRule"/>
</dbReference>
<evidence type="ECO:0000256" key="7">
    <source>
        <dbReference type="ARBA" id="ARBA00023136"/>
    </source>
</evidence>
<keyword evidence="7 10" id="KW-0472">Membrane</keyword>
<keyword evidence="9 10" id="KW-1208">Phospholipid metabolism</keyword>
<name>A0A2G9Z0M5_9BACT</name>
<comment type="function">
    <text evidence="10">Catalyzes the transfer of an acyl group from acyl-phosphate (acyl-PO(4)) to glycerol-3-phosphate (G3P) to form lysophosphatidic acid (LPA). This enzyme utilizes acyl-phosphate as fatty acyl donor, but not acyl-CoA or acyl-ACP.</text>
</comment>
<keyword evidence="11" id="KW-0012">Acyltransferase</keyword>
<evidence type="ECO:0000256" key="8">
    <source>
        <dbReference type="ARBA" id="ARBA00023209"/>
    </source>
</evidence>
<keyword evidence="8 10" id="KW-0594">Phospholipid biosynthesis</keyword>
<reference evidence="11 12" key="1">
    <citation type="submission" date="2017-09" db="EMBL/GenBank/DDBJ databases">
        <title>Depth-based differentiation of microbial function through sediment-hosted aquifers and enrichment of novel symbionts in the deep terrestrial subsurface.</title>
        <authorList>
            <person name="Probst A.J."/>
            <person name="Ladd B."/>
            <person name="Jarett J.K."/>
            <person name="Geller-Mcgrath D.E."/>
            <person name="Sieber C.M."/>
            <person name="Emerson J.B."/>
            <person name="Anantharaman K."/>
            <person name="Thomas B.C."/>
            <person name="Malmstrom R."/>
            <person name="Stieglmeier M."/>
            <person name="Klingl A."/>
            <person name="Woyke T."/>
            <person name="Ryan C.M."/>
            <person name="Banfield J.F."/>
        </authorList>
    </citation>
    <scope>NUCLEOTIDE SEQUENCE [LARGE SCALE GENOMIC DNA]</scope>
    <source>
        <strain evidence="11">CG23_combo_of_CG06-09_8_20_14_all_36_12</strain>
    </source>
</reference>
<comment type="caution">
    <text evidence="11">The sequence shown here is derived from an EMBL/GenBank/DDBJ whole genome shotgun (WGS) entry which is preliminary data.</text>
</comment>
<dbReference type="EC" id="2.3.1.275" evidence="10"/>